<gene>
    <name evidence="1" type="ORF">X907_0823</name>
</gene>
<accession>A0A3T0E813</accession>
<dbReference type="AlphaFoldDB" id="A0A3T0E813"/>
<name>A0A3T0E813_9PROT</name>
<sequence length="37" mass="4187">MICMEFLSERHIPGTVSGKPGAPSRRRAAELREFGWL</sequence>
<reference evidence="1 2" key="1">
    <citation type="submission" date="2016-12" db="EMBL/GenBank/DDBJ databases">
        <title>The genome of dimorphic prosthecate Glycocaulis alkaliphilus 6b-8t, isolated from crude oil dictates its adaptability in petroleum environments.</title>
        <authorList>
            <person name="Wu X.-L."/>
            <person name="Geng S."/>
        </authorList>
    </citation>
    <scope>NUCLEOTIDE SEQUENCE [LARGE SCALE GENOMIC DNA]</scope>
    <source>
        <strain evidence="1 2">6B-8</strain>
    </source>
</reference>
<evidence type="ECO:0000313" key="2">
    <source>
        <dbReference type="Proteomes" id="UP000286954"/>
    </source>
</evidence>
<proteinExistence type="predicted"/>
<dbReference type="Proteomes" id="UP000286954">
    <property type="component" value="Chromosome"/>
</dbReference>
<dbReference type="KEGG" id="gak:X907_0823"/>
<protein>
    <submittedName>
        <fullName evidence="1">Uncharacterized protein</fullName>
    </submittedName>
</protein>
<dbReference type="EMBL" id="CP018911">
    <property type="protein sequence ID" value="AZU03367.1"/>
    <property type="molecule type" value="Genomic_DNA"/>
</dbReference>
<evidence type="ECO:0000313" key="1">
    <source>
        <dbReference type="EMBL" id="AZU03367.1"/>
    </source>
</evidence>
<keyword evidence="2" id="KW-1185">Reference proteome</keyword>
<organism evidence="1 2">
    <name type="scientific">Glycocaulis alkaliphilus</name>
    <dbReference type="NCBI Taxonomy" id="1434191"/>
    <lineage>
        <taxon>Bacteria</taxon>
        <taxon>Pseudomonadati</taxon>
        <taxon>Pseudomonadota</taxon>
        <taxon>Alphaproteobacteria</taxon>
        <taxon>Maricaulales</taxon>
        <taxon>Maricaulaceae</taxon>
        <taxon>Glycocaulis</taxon>
    </lineage>
</organism>